<feature type="compositionally biased region" description="Polar residues" evidence="13">
    <location>
        <begin position="538"/>
        <end position="548"/>
    </location>
</feature>
<reference evidence="15" key="1">
    <citation type="journal article" date="2023" name="PhytoFront">
        <title>Draft Genome Resources of Seven Strains of Tilletia horrida, Causal Agent of Kernel Smut of Rice.</title>
        <authorList>
            <person name="Khanal S."/>
            <person name="Antony Babu S."/>
            <person name="Zhou X.G."/>
        </authorList>
    </citation>
    <scope>NUCLEOTIDE SEQUENCE</scope>
    <source>
        <strain evidence="15">TX6</strain>
    </source>
</reference>
<evidence type="ECO:0000256" key="1">
    <source>
        <dbReference type="ARBA" id="ARBA00004232"/>
    </source>
</evidence>
<dbReference type="PANTHER" id="PTHR13269">
    <property type="entry name" value="NUCLEOPORIN NDC1"/>
    <property type="match status" value="1"/>
</dbReference>
<evidence type="ECO:0000256" key="7">
    <source>
        <dbReference type="ARBA" id="ARBA00022927"/>
    </source>
</evidence>
<dbReference type="GO" id="GO:0070631">
    <property type="term" value="P:spindle pole body localization"/>
    <property type="evidence" value="ECO:0007669"/>
    <property type="project" value="TreeGrafter"/>
</dbReference>
<feature type="compositionally biased region" description="Low complexity" evidence="13">
    <location>
        <begin position="120"/>
        <end position="132"/>
    </location>
</feature>
<keyword evidence="10" id="KW-0906">Nuclear pore complex</keyword>
<feature type="compositionally biased region" description="Basic and acidic residues" evidence="13">
    <location>
        <begin position="477"/>
        <end position="487"/>
    </location>
</feature>
<keyword evidence="11 14" id="KW-0472">Membrane</keyword>
<sequence>MVICLGISLLAGSAVTFAVGLLPLLVFDRRATSHLSTSITERAGAPPSIGPVPAWLLLVLLRITYALAFSFSYVTALSWANPATSPSYRDSWALYLPAYYGRSGGATHAGTVSSRKHYGHSSASSSAHSHTQSRPNERVIFLFLTATLTSALVPFVFARTSSQGAARQPGARSVLLFHPSELQLTLGQRCLASVFPKLRGTNIEPEPGKEPAHLFLTHTLATLLLPPAVYLPIYTMIRRPLYRSLLVLIMQMTPGDGRHMVQTLSGSVRSSSIAGSAASSLRYYLIPSLRAGTFSFLFNIELFLRPALLSAAIFAVAELSISLCRVYASQPLLVSDYANGPTPTTSGGTATAPGKDSYAAPTHCLADAISKASPTAAGKDLYMLHLAVAELAVLSGAPDATRRRAIFNDFGSVAPASRSAALGLDSLGAYNAGLRADRESSWAQIAKAGIRIMREETAAVRTLTNPAFSSKALVKAEPAKGEGDKSSRPAFGRDAYVPFSPPSTAKTTKDGPPSVYKTPPAPRSVWDKLAEEVASGGRTASSPSTASQGGTGAAPSALIPAATPKAGGAGPKVLSAAATFLRLFLPPNTSAPPQSSTAVSLRSENAAVAPMTPLDAASTVFQSVKQNTESALQGLGTLLPERSREIVQKKTQEIVPSTSGQPIDKLLQLLLPVSPQTLARFSPLLAAELKASSTSRTLDHVLPPHPALAVWIAQALSHLATASLTEDEFGCVQQASRASARARSRKLQCGAAGEPNGAGAGVCDLLEAMLELWEAVHAAIEANRPAKKEGDPHVVSAWEKCVHDTVLLPLRGYIGEVWTSFERFGAEVGFGGGEQEGRWHRRVQDVLLSVE</sequence>
<protein>
    <recommendedName>
        <fullName evidence="17">Nucleoporin NDC1</fullName>
    </recommendedName>
</protein>
<dbReference type="GO" id="GO:0051028">
    <property type="term" value="P:mRNA transport"/>
    <property type="evidence" value="ECO:0007669"/>
    <property type="project" value="UniProtKB-KW"/>
</dbReference>
<accession>A0AAN6JTY0</accession>
<organism evidence="15 16">
    <name type="scientific">Tilletia horrida</name>
    <dbReference type="NCBI Taxonomy" id="155126"/>
    <lineage>
        <taxon>Eukaryota</taxon>
        <taxon>Fungi</taxon>
        <taxon>Dikarya</taxon>
        <taxon>Basidiomycota</taxon>
        <taxon>Ustilaginomycotina</taxon>
        <taxon>Exobasidiomycetes</taxon>
        <taxon>Tilletiales</taxon>
        <taxon>Tilletiaceae</taxon>
        <taxon>Tilletia</taxon>
    </lineage>
</organism>
<gene>
    <name evidence="15" type="ORF">OC846_000347</name>
</gene>
<keyword evidence="9" id="KW-0811">Translocation</keyword>
<evidence type="ECO:0008006" key="17">
    <source>
        <dbReference type="Google" id="ProtNLM"/>
    </source>
</evidence>
<comment type="caution">
    <text evidence="15">The sequence shown here is derived from an EMBL/GenBank/DDBJ whole genome shotgun (WGS) entry which is preliminary data.</text>
</comment>
<evidence type="ECO:0000256" key="14">
    <source>
        <dbReference type="SAM" id="Phobius"/>
    </source>
</evidence>
<dbReference type="PANTHER" id="PTHR13269:SF6">
    <property type="entry name" value="NUCLEOPORIN NDC1"/>
    <property type="match status" value="1"/>
</dbReference>
<comment type="similarity">
    <text evidence="3">Belongs to the NDC1 family.</text>
</comment>
<dbReference type="GO" id="GO:0030674">
    <property type="term" value="F:protein-macromolecule adaptor activity"/>
    <property type="evidence" value="ECO:0007669"/>
    <property type="project" value="TreeGrafter"/>
</dbReference>
<dbReference type="AlphaFoldDB" id="A0AAN6JTY0"/>
<evidence type="ECO:0000256" key="13">
    <source>
        <dbReference type="SAM" id="MobiDB-lite"/>
    </source>
</evidence>
<feature type="region of interest" description="Disordered" evidence="13">
    <location>
        <begin position="111"/>
        <end position="132"/>
    </location>
</feature>
<keyword evidence="5 14" id="KW-0812">Transmembrane</keyword>
<evidence type="ECO:0000256" key="11">
    <source>
        <dbReference type="ARBA" id="ARBA00023136"/>
    </source>
</evidence>
<proteinExistence type="inferred from homology"/>
<dbReference type="GO" id="GO:0005816">
    <property type="term" value="C:spindle pole body"/>
    <property type="evidence" value="ECO:0007669"/>
    <property type="project" value="TreeGrafter"/>
</dbReference>
<name>A0AAN6JTY0_9BASI</name>
<dbReference type="GO" id="GO:0031965">
    <property type="term" value="C:nuclear membrane"/>
    <property type="evidence" value="ECO:0007669"/>
    <property type="project" value="UniProtKB-SubCell"/>
</dbReference>
<dbReference type="GO" id="GO:0070762">
    <property type="term" value="C:nuclear pore transmembrane ring"/>
    <property type="evidence" value="ECO:0007669"/>
    <property type="project" value="TreeGrafter"/>
</dbReference>
<keyword evidence="6" id="KW-0509">mRNA transport</keyword>
<feature type="region of interest" description="Disordered" evidence="13">
    <location>
        <begin position="475"/>
        <end position="557"/>
    </location>
</feature>
<keyword evidence="4" id="KW-0813">Transport</keyword>
<evidence type="ECO:0000313" key="16">
    <source>
        <dbReference type="Proteomes" id="UP001176517"/>
    </source>
</evidence>
<evidence type="ECO:0000256" key="12">
    <source>
        <dbReference type="ARBA" id="ARBA00023242"/>
    </source>
</evidence>
<dbReference type="InterPro" id="IPR019049">
    <property type="entry name" value="Nucleoporin_prot_Ndc1/Nup"/>
</dbReference>
<evidence type="ECO:0000256" key="6">
    <source>
        <dbReference type="ARBA" id="ARBA00022816"/>
    </source>
</evidence>
<dbReference type="GO" id="GO:0006999">
    <property type="term" value="P:nuclear pore organization"/>
    <property type="evidence" value="ECO:0007669"/>
    <property type="project" value="TreeGrafter"/>
</dbReference>
<keyword evidence="16" id="KW-1185">Reference proteome</keyword>
<evidence type="ECO:0000256" key="10">
    <source>
        <dbReference type="ARBA" id="ARBA00023132"/>
    </source>
</evidence>
<feature type="transmembrane region" description="Helical" evidence="14">
    <location>
        <begin position="139"/>
        <end position="157"/>
    </location>
</feature>
<evidence type="ECO:0000256" key="8">
    <source>
        <dbReference type="ARBA" id="ARBA00022989"/>
    </source>
</evidence>
<dbReference type="EMBL" id="JAPDMZ010000004">
    <property type="protein sequence ID" value="KAK0557559.1"/>
    <property type="molecule type" value="Genomic_DNA"/>
</dbReference>
<comment type="subcellular location">
    <subcellularLocation>
        <location evidence="1">Nucleus membrane</location>
        <topology evidence="1">Multi-pass membrane protein</topology>
    </subcellularLocation>
    <subcellularLocation>
        <location evidence="2">Nucleus</location>
        <location evidence="2">Nuclear pore complex</location>
    </subcellularLocation>
</comment>
<evidence type="ECO:0000256" key="9">
    <source>
        <dbReference type="ARBA" id="ARBA00023010"/>
    </source>
</evidence>
<keyword evidence="7" id="KW-0653">Protein transport</keyword>
<keyword evidence="8 14" id="KW-1133">Transmembrane helix</keyword>
<evidence type="ECO:0000256" key="4">
    <source>
        <dbReference type="ARBA" id="ARBA00022448"/>
    </source>
</evidence>
<evidence type="ECO:0000313" key="15">
    <source>
        <dbReference type="EMBL" id="KAK0557559.1"/>
    </source>
</evidence>
<evidence type="ECO:0000256" key="3">
    <source>
        <dbReference type="ARBA" id="ARBA00005760"/>
    </source>
</evidence>
<dbReference type="Pfam" id="PF09531">
    <property type="entry name" value="Ndc1_Nup"/>
    <property type="match status" value="1"/>
</dbReference>
<evidence type="ECO:0000256" key="5">
    <source>
        <dbReference type="ARBA" id="ARBA00022692"/>
    </source>
</evidence>
<feature type="transmembrane region" description="Helical" evidence="14">
    <location>
        <begin position="54"/>
        <end position="79"/>
    </location>
</feature>
<dbReference type="GO" id="GO:0015031">
    <property type="term" value="P:protein transport"/>
    <property type="evidence" value="ECO:0007669"/>
    <property type="project" value="UniProtKB-KW"/>
</dbReference>
<evidence type="ECO:0000256" key="2">
    <source>
        <dbReference type="ARBA" id="ARBA00004567"/>
    </source>
</evidence>
<keyword evidence="12" id="KW-0539">Nucleus</keyword>
<dbReference type="Proteomes" id="UP001176517">
    <property type="component" value="Unassembled WGS sequence"/>
</dbReference>